<sequence>MDTSQTEIIDLTDDHEVIVLDSEHEDATAGPSKPQPTFRLSSRGDKDPDAQLDADERSSRSATRTRPSTPEAGSSSQAQDSKRKKPRRKKKRKSAVVVEERDGDEEGEIVEVPVEEDSRGVVINGKERAGDDEEDSIPEVKSNKGKGKERGRSLSRPSSPDYSQRSRSASLGSRPDALPDLKSSTEARKYTRKTQAARQEKDADDPPLFFIDEEPAEIPINAKPVTQPSVDKPVETKPQTEEEHSALLLPAHVIVFEDAGDVPLEIIPPPPVDSDDDDYIDYLDYDDDRRAPGTVRYFDDPAEVADAKVAKASRIVCKNCGAEGEHKTYECPVIICLTCGARDEHITRSCPISKTCFSCGMKGHVSRTCPNRYSGRSLAGHYDDCDRCGSSFHMANECPTLWRMYEYVEDAERQMILSVREQKRDLAIGQGGEGYIAPEDWCYNCGGCGHLGDVGAMISTLTDGV</sequence>
<evidence type="ECO:0000313" key="1">
    <source>
        <dbReference type="EMBL" id="KAJ3523629.1"/>
    </source>
</evidence>
<accession>A0ACC1RNV1</accession>
<evidence type="ECO:0000313" key="2">
    <source>
        <dbReference type="Proteomes" id="UP001148662"/>
    </source>
</evidence>
<gene>
    <name evidence="1" type="ORF">NM688_g8695</name>
</gene>
<organism evidence="1 2">
    <name type="scientific">Phlebia brevispora</name>
    <dbReference type="NCBI Taxonomy" id="194682"/>
    <lineage>
        <taxon>Eukaryota</taxon>
        <taxon>Fungi</taxon>
        <taxon>Dikarya</taxon>
        <taxon>Basidiomycota</taxon>
        <taxon>Agaricomycotina</taxon>
        <taxon>Agaricomycetes</taxon>
        <taxon>Polyporales</taxon>
        <taxon>Meruliaceae</taxon>
        <taxon>Phlebia</taxon>
    </lineage>
</organism>
<protein>
    <submittedName>
        <fullName evidence="1">Uncharacterized protein</fullName>
    </submittedName>
</protein>
<proteinExistence type="predicted"/>
<comment type="caution">
    <text evidence="1">The sequence shown here is derived from an EMBL/GenBank/DDBJ whole genome shotgun (WGS) entry which is preliminary data.</text>
</comment>
<dbReference type="EMBL" id="JANHOG010002418">
    <property type="protein sequence ID" value="KAJ3523629.1"/>
    <property type="molecule type" value="Genomic_DNA"/>
</dbReference>
<keyword evidence="2" id="KW-1185">Reference proteome</keyword>
<reference evidence="1" key="1">
    <citation type="submission" date="2022-07" db="EMBL/GenBank/DDBJ databases">
        <title>Genome Sequence of Phlebia brevispora.</title>
        <authorList>
            <person name="Buettner E."/>
        </authorList>
    </citation>
    <scope>NUCLEOTIDE SEQUENCE</scope>
    <source>
        <strain evidence="1">MPL23</strain>
    </source>
</reference>
<name>A0ACC1RNV1_9APHY</name>
<dbReference type="Proteomes" id="UP001148662">
    <property type="component" value="Unassembled WGS sequence"/>
</dbReference>